<proteinExistence type="predicted"/>
<dbReference type="Proteomes" id="UP001501102">
    <property type="component" value="Unassembled WGS sequence"/>
</dbReference>
<evidence type="ECO:0000256" key="1">
    <source>
        <dbReference type="SAM" id="MobiDB-lite"/>
    </source>
</evidence>
<evidence type="ECO:0000313" key="3">
    <source>
        <dbReference type="Proteomes" id="UP001501102"/>
    </source>
</evidence>
<name>A0ABP6J4T0_STRTU</name>
<comment type="caution">
    <text evidence="2">The sequence shown here is derived from an EMBL/GenBank/DDBJ whole genome shotgun (WGS) entry which is preliminary data.</text>
</comment>
<feature type="compositionally biased region" description="Basic residues" evidence="1">
    <location>
        <begin position="121"/>
        <end position="132"/>
    </location>
</feature>
<feature type="compositionally biased region" description="Basic and acidic residues" evidence="1">
    <location>
        <begin position="99"/>
        <end position="120"/>
    </location>
</feature>
<protein>
    <submittedName>
        <fullName evidence="2">Uncharacterized protein</fullName>
    </submittedName>
</protein>
<evidence type="ECO:0000313" key="2">
    <source>
        <dbReference type="EMBL" id="GAA2921175.1"/>
    </source>
</evidence>
<dbReference type="EMBL" id="BAAAXZ010000063">
    <property type="protein sequence ID" value="GAA2921175.1"/>
    <property type="molecule type" value="Genomic_DNA"/>
</dbReference>
<reference evidence="3" key="1">
    <citation type="journal article" date="2019" name="Int. J. Syst. Evol. Microbiol.">
        <title>The Global Catalogue of Microorganisms (GCM) 10K type strain sequencing project: providing services to taxonomists for standard genome sequencing and annotation.</title>
        <authorList>
            <consortium name="The Broad Institute Genomics Platform"/>
            <consortium name="The Broad Institute Genome Sequencing Center for Infectious Disease"/>
            <person name="Wu L."/>
            <person name="Ma J."/>
        </authorList>
    </citation>
    <scope>NUCLEOTIDE SEQUENCE [LARGE SCALE GENOMIC DNA]</scope>
    <source>
        <strain evidence="3">JCM 4087</strain>
    </source>
</reference>
<accession>A0ABP6J4T0</accession>
<gene>
    <name evidence="2" type="ORF">GCM10020221_16710</name>
</gene>
<feature type="region of interest" description="Disordered" evidence="1">
    <location>
        <begin position="88"/>
        <end position="152"/>
    </location>
</feature>
<feature type="region of interest" description="Disordered" evidence="1">
    <location>
        <begin position="45"/>
        <end position="65"/>
    </location>
</feature>
<organism evidence="2 3">
    <name type="scientific">Streptomyces thioluteus</name>
    <dbReference type="NCBI Taxonomy" id="66431"/>
    <lineage>
        <taxon>Bacteria</taxon>
        <taxon>Bacillati</taxon>
        <taxon>Actinomycetota</taxon>
        <taxon>Actinomycetes</taxon>
        <taxon>Kitasatosporales</taxon>
        <taxon>Streptomycetaceae</taxon>
        <taxon>Streptomyces</taxon>
    </lineage>
</organism>
<sequence length="175" mass="18560">MGDLVGEGRPDVPAVALEARVELDEVLGPGGEFDAARVPHLVEADDHPRVRQPQVPHDRPGDALDAEVGVLVVGEGDVRRGDAQDEVAHAVGGEAPVQRGDRGAHRRQVRESVLDLDARAHRPPPPRSRARPLHSTGPPRARSSRPNGPYTLAGTVLVAGTVRSDTRTAPTRALA</sequence>
<keyword evidence="3" id="KW-1185">Reference proteome</keyword>